<accession>A0A1I6FPV7</accession>
<keyword evidence="4" id="KW-1185">Reference proteome</keyword>
<keyword evidence="1" id="KW-1133">Transmembrane helix</keyword>
<proteinExistence type="predicted"/>
<keyword evidence="1" id="KW-0812">Transmembrane</keyword>
<dbReference type="OrthoDB" id="9789113at2"/>
<dbReference type="Gene3D" id="1.20.144.10">
    <property type="entry name" value="Phosphatidic acid phosphatase type 2/haloperoxidase"/>
    <property type="match status" value="1"/>
</dbReference>
<sequence length="185" mass="21571">MLESLRSMDREILFWLNGLGSPGFDTFWVTFTQIYTWIPLYLLLFFLLFRRRPWRIALSLTLTMVLSLLTTLLLTNWVKNSVRRLRPNNDPEVQELIRILQEPVDFSFFSGHAAFSFCLTTLAVLVLRKDYRWIYTLYLWPVLLAYSRIYVGVHFPGDVLVGALAGSALAVLAYFLVARRLQTRA</sequence>
<dbReference type="InterPro" id="IPR000326">
    <property type="entry name" value="PAP2/HPO"/>
</dbReference>
<dbReference type="AlphaFoldDB" id="A0A1I6FPV7"/>
<dbReference type="PANTHER" id="PTHR14969:SF13">
    <property type="entry name" value="AT30094P"/>
    <property type="match status" value="1"/>
</dbReference>
<feature type="transmembrane region" description="Helical" evidence="1">
    <location>
        <begin position="27"/>
        <end position="49"/>
    </location>
</feature>
<dbReference type="SUPFAM" id="SSF48317">
    <property type="entry name" value="Acid phosphatase/Vanadium-dependent haloperoxidase"/>
    <property type="match status" value="1"/>
</dbReference>
<feature type="transmembrane region" description="Helical" evidence="1">
    <location>
        <begin position="56"/>
        <end position="78"/>
    </location>
</feature>
<feature type="transmembrane region" description="Helical" evidence="1">
    <location>
        <begin position="106"/>
        <end position="127"/>
    </location>
</feature>
<name>A0A1I6FPV7_9FLAO</name>
<evidence type="ECO:0000259" key="2">
    <source>
        <dbReference type="SMART" id="SM00014"/>
    </source>
</evidence>
<dbReference type="Proteomes" id="UP000199534">
    <property type="component" value="Unassembled WGS sequence"/>
</dbReference>
<feature type="transmembrane region" description="Helical" evidence="1">
    <location>
        <begin position="134"/>
        <end position="153"/>
    </location>
</feature>
<feature type="transmembrane region" description="Helical" evidence="1">
    <location>
        <begin position="159"/>
        <end position="177"/>
    </location>
</feature>
<dbReference type="Pfam" id="PF01569">
    <property type="entry name" value="PAP2"/>
    <property type="match status" value="1"/>
</dbReference>
<reference evidence="3 4" key="1">
    <citation type="submission" date="2016-10" db="EMBL/GenBank/DDBJ databases">
        <authorList>
            <person name="de Groot N.N."/>
        </authorList>
    </citation>
    <scope>NUCLEOTIDE SEQUENCE [LARGE SCALE GENOMIC DNA]</scope>
    <source>
        <strain evidence="3 4">DSM 21019</strain>
    </source>
</reference>
<feature type="domain" description="Phosphatidic acid phosphatase type 2/haloperoxidase" evidence="2">
    <location>
        <begin position="57"/>
        <end position="174"/>
    </location>
</feature>
<evidence type="ECO:0000313" key="3">
    <source>
        <dbReference type="EMBL" id="SFR31956.1"/>
    </source>
</evidence>
<dbReference type="InterPro" id="IPR036938">
    <property type="entry name" value="PAP2/HPO_sf"/>
</dbReference>
<dbReference type="PANTHER" id="PTHR14969">
    <property type="entry name" value="SPHINGOSINE-1-PHOSPHATE PHOSPHOHYDROLASE"/>
    <property type="match status" value="1"/>
</dbReference>
<organism evidence="3 4">
    <name type="scientific">Robiginitalea myxolifaciens</name>
    <dbReference type="NCBI Taxonomy" id="400055"/>
    <lineage>
        <taxon>Bacteria</taxon>
        <taxon>Pseudomonadati</taxon>
        <taxon>Bacteroidota</taxon>
        <taxon>Flavobacteriia</taxon>
        <taxon>Flavobacteriales</taxon>
        <taxon>Flavobacteriaceae</taxon>
        <taxon>Robiginitalea</taxon>
    </lineage>
</organism>
<keyword evidence="1" id="KW-0472">Membrane</keyword>
<evidence type="ECO:0000256" key="1">
    <source>
        <dbReference type="SAM" id="Phobius"/>
    </source>
</evidence>
<evidence type="ECO:0000313" key="4">
    <source>
        <dbReference type="Proteomes" id="UP000199534"/>
    </source>
</evidence>
<dbReference type="EMBL" id="FOYQ01000001">
    <property type="protein sequence ID" value="SFR31956.1"/>
    <property type="molecule type" value="Genomic_DNA"/>
</dbReference>
<protein>
    <submittedName>
        <fullName evidence="3">Undecaprenyl-diphosphatase</fullName>
    </submittedName>
</protein>
<gene>
    <name evidence="3" type="ORF">SAMN04490243_0396</name>
</gene>
<dbReference type="STRING" id="400055.SAMN04490243_0396"/>
<dbReference type="SMART" id="SM00014">
    <property type="entry name" value="acidPPc"/>
    <property type="match status" value="1"/>
</dbReference>